<dbReference type="InterPro" id="IPR043129">
    <property type="entry name" value="ATPase_NBD"/>
</dbReference>
<proteinExistence type="predicted"/>
<comment type="caution">
    <text evidence="4">The sequence shown here is derived from an EMBL/GenBank/DDBJ whole genome shotgun (WGS) entry which is preliminary data.</text>
</comment>
<evidence type="ECO:0000313" key="4">
    <source>
        <dbReference type="EMBL" id="KAH7057153.1"/>
    </source>
</evidence>
<dbReference type="InterPro" id="IPR013126">
    <property type="entry name" value="Hsp_70_fam"/>
</dbReference>
<reference evidence="4 5" key="1">
    <citation type="journal article" date="2021" name="Nat. Commun.">
        <title>Genetic determinants of endophytism in the Arabidopsis root mycobiome.</title>
        <authorList>
            <person name="Mesny F."/>
            <person name="Miyauchi S."/>
            <person name="Thiergart T."/>
            <person name="Pickel B."/>
            <person name="Atanasova L."/>
            <person name="Karlsson M."/>
            <person name="Huettel B."/>
            <person name="Barry K.W."/>
            <person name="Haridas S."/>
            <person name="Chen C."/>
            <person name="Bauer D."/>
            <person name="Andreopoulos W."/>
            <person name="Pangilinan J."/>
            <person name="LaButti K."/>
            <person name="Riley R."/>
            <person name="Lipzen A."/>
            <person name="Clum A."/>
            <person name="Drula E."/>
            <person name="Henrissat B."/>
            <person name="Kohler A."/>
            <person name="Grigoriev I.V."/>
            <person name="Martin F.M."/>
            <person name="Hacquard S."/>
        </authorList>
    </citation>
    <scope>NUCLEOTIDE SEQUENCE [LARGE SCALE GENOMIC DNA]</scope>
    <source>
        <strain evidence="4 5">MPI-SDFR-AT-0080</strain>
    </source>
</reference>
<keyword evidence="1" id="KW-0547">Nucleotide-binding</keyword>
<dbReference type="PANTHER" id="PTHR45639">
    <property type="entry name" value="HSC70CB, ISOFORM G-RELATED"/>
    <property type="match status" value="1"/>
</dbReference>
<dbReference type="CDD" id="cd10232">
    <property type="entry name" value="ASKHA_NBD_HSP70_ScSsz1p-like"/>
    <property type="match status" value="1"/>
</dbReference>
<organism evidence="4 5">
    <name type="scientific">Macrophomina phaseolina</name>
    <dbReference type="NCBI Taxonomy" id="35725"/>
    <lineage>
        <taxon>Eukaryota</taxon>
        <taxon>Fungi</taxon>
        <taxon>Dikarya</taxon>
        <taxon>Ascomycota</taxon>
        <taxon>Pezizomycotina</taxon>
        <taxon>Dothideomycetes</taxon>
        <taxon>Dothideomycetes incertae sedis</taxon>
        <taxon>Botryosphaeriales</taxon>
        <taxon>Botryosphaeriaceae</taxon>
        <taxon>Macrophomina</taxon>
    </lineage>
</organism>
<keyword evidence="5" id="KW-1185">Reference proteome</keyword>
<dbReference type="PRINTS" id="PR00301">
    <property type="entry name" value="HEATSHOCK70"/>
</dbReference>
<gene>
    <name evidence="4" type="ORF">B0J12DRAFT_697030</name>
</gene>
<dbReference type="SUPFAM" id="SSF53067">
    <property type="entry name" value="Actin-like ATPase domain"/>
    <property type="match status" value="2"/>
</dbReference>
<evidence type="ECO:0000313" key="5">
    <source>
        <dbReference type="Proteomes" id="UP000774617"/>
    </source>
</evidence>
<dbReference type="Gene3D" id="3.30.420.40">
    <property type="match status" value="2"/>
</dbReference>
<feature type="region of interest" description="Disordered" evidence="3">
    <location>
        <begin position="564"/>
        <end position="583"/>
    </location>
</feature>
<sequence length="583" mass="62986">MSEETAPQRVAIGISFGNSYSSIAYTTGVGPRWTMFEAHEGKAEVIANEEGDRQIPTILSYVSGEEFHGAQAKAQLVRNSKNTVAYFRDFLGKDFKSIDPTPCHQSAHPKEHESTIAFTIKDTEEDVENTRTISEITTRHLRRLKNSASDYLGKTVNAAVITVPTNFTDSQKEALNKAAKDAEIEVLQFIHEPVSVVLAYDARPEAKVSDKIVVVADIGGTRSDVAVVASRGGMYSILATLHDYEVAGAQLDQVLMDYFAKEFIKKHKTDPRQNDRSLAKLKLESEAVKKALSIGQSANFSVESLADGIDFTATVNRTRYELLANKQIASLTRLITHVVEKAELDVLDIDEIILAGGSSHTPKIARSVQSAFPESTTVLAPSTSATAINPSELSVRGAAIQASLIQEFETEDIEQSTHAMVTLAPHLSKAIGVLCISESAEHGVFRPLIDAETPVPVRRTAQIATPREGGDVLVKICEGIREIKVEKPEPKPKENGNKEGSEEDDDSDIDSDEEPEEVRSKVWKAGTPIAEAALKGVKKGAKVEVQINVDADLGVQVVIREVGGKGGVRGNVGKPAASQNGSA</sequence>
<dbReference type="Gene3D" id="3.90.640.10">
    <property type="entry name" value="Actin, Chain A, domain 4"/>
    <property type="match status" value="1"/>
</dbReference>
<keyword evidence="2" id="KW-0067">ATP-binding</keyword>
<dbReference type="EMBL" id="JAGTJR010000007">
    <property type="protein sequence ID" value="KAH7057153.1"/>
    <property type="molecule type" value="Genomic_DNA"/>
</dbReference>
<dbReference type="Gene3D" id="2.60.34.10">
    <property type="entry name" value="Substrate Binding Domain Of DNAk, Chain A, domain 1"/>
    <property type="match status" value="1"/>
</dbReference>
<protein>
    <submittedName>
        <fullName evidence="4">Heat shock protein-like protein 70</fullName>
    </submittedName>
</protein>
<feature type="region of interest" description="Disordered" evidence="3">
    <location>
        <begin position="485"/>
        <end position="525"/>
    </location>
</feature>
<feature type="compositionally biased region" description="Acidic residues" evidence="3">
    <location>
        <begin position="501"/>
        <end position="516"/>
    </location>
</feature>
<dbReference type="PANTHER" id="PTHR45639:SF32">
    <property type="entry name" value="HEAT SHOCK PROTEIN PDR13"/>
    <property type="match status" value="1"/>
</dbReference>
<dbReference type="Proteomes" id="UP000774617">
    <property type="component" value="Unassembled WGS sequence"/>
</dbReference>
<evidence type="ECO:0000256" key="1">
    <source>
        <dbReference type="ARBA" id="ARBA00022741"/>
    </source>
</evidence>
<dbReference type="Gene3D" id="3.30.30.30">
    <property type="match status" value="1"/>
</dbReference>
<dbReference type="Pfam" id="PF00012">
    <property type="entry name" value="HSP70"/>
    <property type="match status" value="1"/>
</dbReference>
<name>A0ABQ8GLR2_9PEZI</name>
<evidence type="ECO:0000256" key="3">
    <source>
        <dbReference type="SAM" id="MobiDB-lite"/>
    </source>
</evidence>
<dbReference type="InterPro" id="IPR029047">
    <property type="entry name" value="HSP70_peptide-bd_sf"/>
</dbReference>
<accession>A0ABQ8GLR2</accession>
<feature type="compositionally biased region" description="Basic and acidic residues" evidence="3">
    <location>
        <begin position="485"/>
        <end position="500"/>
    </location>
</feature>
<evidence type="ECO:0000256" key="2">
    <source>
        <dbReference type="ARBA" id="ARBA00022840"/>
    </source>
</evidence>